<comment type="caution">
    <text evidence="2">The sequence shown here is derived from an EMBL/GenBank/DDBJ whole genome shotgun (WGS) entry which is preliminary data.</text>
</comment>
<dbReference type="Proteomes" id="UP000504882">
    <property type="component" value="Unassembled WGS sequence"/>
</dbReference>
<feature type="chain" id="PRO_5046131677" evidence="1">
    <location>
        <begin position="29"/>
        <end position="122"/>
    </location>
</feature>
<reference evidence="2 3" key="1">
    <citation type="submission" date="2019-03" db="EMBL/GenBank/DDBJ databases">
        <title>Genomic features of bacteria from cold environments.</title>
        <authorList>
            <person name="Shen L."/>
        </authorList>
    </citation>
    <scope>NUCLEOTIDE SEQUENCE [LARGE SCALE GENOMIC DNA]</scope>
    <source>
        <strain evidence="3">T3246-1</strain>
    </source>
</reference>
<protein>
    <submittedName>
        <fullName evidence="2">Uncharacterized protein</fullName>
    </submittedName>
</protein>
<gene>
    <name evidence="2" type="ORF">EXU48_13440</name>
</gene>
<proteinExistence type="predicted"/>
<accession>A0ABY2E228</accession>
<evidence type="ECO:0000256" key="1">
    <source>
        <dbReference type="SAM" id="SignalP"/>
    </source>
</evidence>
<keyword evidence="3" id="KW-1185">Reference proteome</keyword>
<dbReference type="RefSeq" id="WP_133108176.1">
    <property type="nucleotide sequence ID" value="NZ_SMNA01000006.1"/>
</dbReference>
<name>A0ABY2E228_9MICO</name>
<dbReference type="EMBL" id="SMNA01000006">
    <property type="protein sequence ID" value="TDE92546.1"/>
    <property type="molecule type" value="Genomic_DNA"/>
</dbReference>
<organism evidence="2 3">
    <name type="scientific">Occultella glacieicola</name>
    <dbReference type="NCBI Taxonomy" id="2518684"/>
    <lineage>
        <taxon>Bacteria</taxon>
        <taxon>Bacillati</taxon>
        <taxon>Actinomycetota</taxon>
        <taxon>Actinomycetes</taxon>
        <taxon>Micrococcales</taxon>
        <taxon>Ruaniaceae</taxon>
        <taxon>Occultella</taxon>
    </lineage>
</organism>
<evidence type="ECO:0000313" key="2">
    <source>
        <dbReference type="EMBL" id="TDE92546.1"/>
    </source>
</evidence>
<keyword evidence="1" id="KW-0732">Signal</keyword>
<sequence>MRRAAAGSLATMGVAAAVAATTAVPASAADQCLEIEVATACFESYGDTFALSDTQVDGLTPMLQWETDYGRSGEFVFSGSNTWEVRDYDLAERYNVNFRILLIDADGDVVDGTSWVGTPIGG</sequence>
<feature type="signal peptide" evidence="1">
    <location>
        <begin position="1"/>
        <end position="28"/>
    </location>
</feature>
<evidence type="ECO:0000313" key="3">
    <source>
        <dbReference type="Proteomes" id="UP000504882"/>
    </source>
</evidence>